<accession>A0A1X7VFN2</accession>
<evidence type="ECO:0000256" key="2">
    <source>
        <dbReference type="ARBA" id="ARBA00023242"/>
    </source>
</evidence>
<dbReference type="FunFam" id="1.10.10.10:FF:000135">
    <property type="entry name" value="forkhead box protein G1"/>
    <property type="match status" value="1"/>
</dbReference>
<dbReference type="InterPro" id="IPR001766">
    <property type="entry name" value="Fork_head_dom"/>
</dbReference>
<dbReference type="PRINTS" id="PR00053">
    <property type="entry name" value="FORKHEAD"/>
</dbReference>
<keyword evidence="2 3" id="KW-0539">Nucleus</keyword>
<sequence length="282" mass="31275">MQLALNHSKMYAPVPAQQPAQYLLHPVPPLTPHHHHLPLGLAAGLEYTNRPPPPPPLLSTIDNSSSAALSILARVVCDGQQRVLEVHQRPPFSYITLISMAIKGSPRKKLTLNEIYTFIMDKFPFYRENRRGWQNSIRHNLSLNECFVKVAREKEDPPGKGNYWTLAPEFMDASPELCVKLNRRRRNRRRTSSTREESADGEAESDISSKRPSSTGSAYSEGEDSSLPSPIENSPTSSNASLLTPPCSPNDFVFSETGGPVTTPTSPLSDRCKRFSIASLLS</sequence>
<dbReference type="InterPro" id="IPR030456">
    <property type="entry name" value="TF_fork_head_CS_2"/>
</dbReference>
<evidence type="ECO:0000256" key="3">
    <source>
        <dbReference type="PROSITE-ProRule" id="PRU00089"/>
    </source>
</evidence>
<comment type="subcellular location">
    <subcellularLocation>
        <location evidence="3">Nucleus</location>
    </subcellularLocation>
</comment>
<feature type="compositionally biased region" description="Polar residues" evidence="4">
    <location>
        <begin position="226"/>
        <end position="242"/>
    </location>
</feature>
<dbReference type="InterPro" id="IPR050211">
    <property type="entry name" value="FOX_domain-containing"/>
</dbReference>
<dbReference type="PANTHER" id="PTHR11829">
    <property type="entry name" value="FORKHEAD BOX PROTEIN"/>
    <property type="match status" value="1"/>
</dbReference>
<dbReference type="GO" id="GO:0000981">
    <property type="term" value="F:DNA-binding transcription factor activity, RNA polymerase II-specific"/>
    <property type="evidence" value="ECO:0007669"/>
    <property type="project" value="TreeGrafter"/>
</dbReference>
<dbReference type="GO" id="GO:0005634">
    <property type="term" value="C:nucleus"/>
    <property type="evidence" value="ECO:0007669"/>
    <property type="project" value="UniProtKB-SubCell"/>
</dbReference>
<dbReference type="Pfam" id="PF00250">
    <property type="entry name" value="Forkhead"/>
    <property type="match status" value="1"/>
</dbReference>
<evidence type="ECO:0000313" key="7">
    <source>
        <dbReference type="Proteomes" id="UP000007879"/>
    </source>
</evidence>
<dbReference type="GO" id="GO:0030154">
    <property type="term" value="P:cell differentiation"/>
    <property type="evidence" value="ECO:0007669"/>
    <property type="project" value="TreeGrafter"/>
</dbReference>
<feature type="domain" description="Fork-head" evidence="5">
    <location>
        <begin position="89"/>
        <end position="188"/>
    </location>
</feature>
<dbReference type="AlphaFoldDB" id="A0A1X7VFN2"/>
<organism evidence="6">
    <name type="scientific">Amphimedon queenslandica</name>
    <name type="common">Sponge</name>
    <dbReference type="NCBI Taxonomy" id="400682"/>
    <lineage>
        <taxon>Eukaryota</taxon>
        <taxon>Metazoa</taxon>
        <taxon>Porifera</taxon>
        <taxon>Demospongiae</taxon>
        <taxon>Heteroscleromorpha</taxon>
        <taxon>Haplosclerida</taxon>
        <taxon>Niphatidae</taxon>
        <taxon>Amphimedon</taxon>
    </lineage>
</organism>
<evidence type="ECO:0000256" key="1">
    <source>
        <dbReference type="ARBA" id="ARBA00023125"/>
    </source>
</evidence>
<dbReference type="EnsemblMetazoa" id="Aqu2.1.38559_001">
    <property type="protein sequence ID" value="Aqu2.1.38559_001"/>
    <property type="gene ID" value="Aqu2.1.38559"/>
</dbReference>
<dbReference type="SUPFAM" id="SSF46785">
    <property type="entry name" value="Winged helix' DNA-binding domain"/>
    <property type="match status" value="1"/>
</dbReference>
<proteinExistence type="predicted"/>
<dbReference type="InterPro" id="IPR036390">
    <property type="entry name" value="WH_DNA-bd_sf"/>
</dbReference>
<reference evidence="7" key="1">
    <citation type="journal article" date="2010" name="Nature">
        <title>The Amphimedon queenslandica genome and the evolution of animal complexity.</title>
        <authorList>
            <person name="Srivastava M."/>
            <person name="Simakov O."/>
            <person name="Chapman J."/>
            <person name="Fahey B."/>
            <person name="Gauthier M.E."/>
            <person name="Mitros T."/>
            <person name="Richards G.S."/>
            <person name="Conaco C."/>
            <person name="Dacre M."/>
            <person name="Hellsten U."/>
            <person name="Larroux C."/>
            <person name="Putnam N.H."/>
            <person name="Stanke M."/>
            <person name="Adamska M."/>
            <person name="Darling A."/>
            <person name="Degnan S.M."/>
            <person name="Oakley T.H."/>
            <person name="Plachetzki D.C."/>
            <person name="Zhai Y."/>
            <person name="Adamski M."/>
            <person name="Calcino A."/>
            <person name="Cummins S.F."/>
            <person name="Goodstein D.M."/>
            <person name="Harris C."/>
            <person name="Jackson D.J."/>
            <person name="Leys S.P."/>
            <person name="Shu S."/>
            <person name="Woodcroft B.J."/>
            <person name="Vervoort M."/>
            <person name="Kosik K.S."/>
            <person name="Manning G."/>
            <person name="Degnan B.M."/>
            <person name="Rokhsar D.S."/>
        </authorList>
    </citation>
    <scope>NUCLEOTIDE SEQUENCE [LARGE SCALE GENOMIC DNA]</scope>
</reference>
<evidence type="ECO:0000259" key="5">
    <source>
        <dbReference type="PROSITE" id="PS50039"/>
    </source>
</evidence>
<reference evidence="6" key="2">
    <citation type="submission" date="2017-05" db="UniProtKB">
        <authorList>
            <consortium name="EnsemblMetazoa"/>
        </authorList>
    </citation>
    <scope>IDENTIFICATION</scope>
</reference>
<keyword evidence="7" id="KW-1185">Reference proteome</keyword>
<dbReference type="GO" id="GO:0009653">
    <property type="term" value="P:anatomical structure morphogenesis"/>
    <property type="evidence" value="ECO:0007669"/>
    <property type="project" value="TreeGrafter"/>
</dbReference>
<dbReference type="PROSITE" id="PS00658">
    <property type="entry name" value="FORK_HEAD_2"/>
    <property type="match status" value="1"/>
</dbReference>
<dbReference type="Proteomes" id="UP000007879">
    <property type="component" value="Unassembled WGS sequence"/>
</dbReference>
<feature type="DNA-binding region" description="Fork-head" evidence="3">
    <location>
        <begin position="89"/>
        <end position="188"/>
    </location>
</feature>
<dbReference type="Gene3D" id="1.10.10.10">
    <property type="entry name" value="Winged helix-like DNA-binding domain superfamily/Winged helix DNA-binding domain"/>
    <property type="match status" value="1"/>
</dbReference>
<dbReference type="EnsemblMetazoa" id="XM_003384511.2">
    <property type="protein sequence ID" value="XP_003384559.2"/>
    <property type="gene ID" value="LOC100640658"/>
</dbReference>
<dbReference type="GO" id="GO:0000978">
    <property type="term" value="F:RNA polymerase II cis-regulatory region sequence-specific DNA binding"/>
    <property type="evidence" value="ECO:0007669"/>
    <property type="project" value="TreeGrafter"/>
</dbReference>
<dbReference type="PROSITE" id="PS50039">
    <property type="entry name" value="FORK_HEAD_3"/>
    <property type="match status" value="1"/>
</dbReference>
<protein>
    <recommendedName>
        <fullName evidence="5">Fork-head domain-containing protein</fullName>
    </recommendedName>
</protein>
<dbReference type="InterPro" id="IPR018122">
    <property type="entry name" value="TF_fork_head_CS_1"/>
</dbReference>
<feature type="compositionally biased region" description="Basic residues" evidence="4">
    <location>
        <begin position="183"/>
        <end position="192"/>
    </location>
</feature>
<dbReference type="STRING" id="400682.A0A1X7VFN2"/>
<dbReference type="PANTHER" id="PTHR11829:SF343">
    <property type="entry name" value="FORK-HEAD DOMAIN-CONTAINING PROTEIN"/>
    <property type="match status" value="1"/>
</dbReference>
<name>A0A1X7VFN2_AMPQE</name>
<dbReference type="InParanoid" id="A0A1X7VFN2"/>
<dbReference type="SMART" id="SM00339">
    <property type="entry name" value="FH"/>
    <property type="match status" value="1"/>
</dbReference>
<gene>
    <name evidence="6" type="primary">100640658</name>
</gene>
<feature type="region of interest" description="Disordered" evidence="4">
    <location>
        <begin position="183"/>
        <end position="270"/>
    </location>
</feature>
<evidence type="ECO:0000313" key="6">
    <source>
        <dbReference type="EnsemblMetazoa" id="Aqu2.1.38559_001"/>
    </source>
</evidence>
<dbReference type="InterPro" id="IPR036388">
    <property type="entry name" value="WH-like_DNA-bd_sf"/>
</dbReference>
<evidence type="ECO:0000256" key="4">
    <source>
        <dbReference type="SAM" id="MobiDB-lite"/>
    </source>
</evidence>
<dbReference type="eggNOG" id="KOG2294">
    <property type="taxonomic scope" value="Eukaryota"/>
</dbReference>
<dbReference type="KEGG" id="aqu:100640658"/>
<keyword evidence="1 3" id="KW-0238">DNA-binding</keyword>
<dbReference type="OrthoDB" id="5954824at2759"/>
<dbReference type="PROSITE" id="PS00657">
    <property type="entry name" value="FORK_HEAD_1"/>
    <property type="match status" value="1"/>
</dbReference>